<dbReference type="AlphaFoldDB" id="A0A1J1J5N6"/>
<sequence>MVNVWNFDGLGLCLMGFSDAEAIILEIDDHTRITTYVKLLDYLVVTKPIKSKNYKQIVESIYL</sequence>
<evidence type="ECO:0000313" key="2">
    <source>
        <dbReference type="Proteomes" id="UP000183832"/>
    </source>
</evidence>
<accession>A0A1J1J5N6</accession>
<name>A0A1J1J5N6_9DIPT</name>
<keyword evidence="2" id="KW-1185">Reference proteome</keyword>
<proteinExistence type="predicted"/>
<dbReference type="EMBL" id="CVRI01000066">
    <property type="protein sequence ID" value="CRL06201.1"/>
    <property type="molecule type" value="Genomic_DNA"/>
</dbReference>
<dbReference type="Proteomes" id="UP000183832">
    <property type="component" value="Unassembled WGS sequence"/>
</dbReference>
<protein>
    <submittedName>
        <fullName evidence="1">CLUMA_CG019274, isoform A</fullName>
    </submittedName>
</protein>
<organism evidence="1 2">
    <name type="scientific">Clunio marinus</name>
    <dbReference type="NCBI Taxonomy" id="568069"/>
    <lineage>
        <taxon>Eukaryota</taxon>
        <taxon>Metazoa</taxon>
        <taxon>Ecdysozoa</taxon>
        <taxon>Arthropoda</taxon>
        <taxon>Hexapoda</taxon>
        <taxon>Insecta</taxon>
        <taxon>Pterygota</taxon>
        <taxon>Neoptera</taxon>
        <taxon>Endopterygota</taxon>
        <taxon>Diptera</taxon>
        <taxon>Nematocera</taxon>
        <taxon>Chironomoidea</taxon>
        <taxon>Chironomidae</taxon>
        <taxon>Clunio</taxon>
    </lineage>
</organism>
<evidence type="ECO:0000313" key="1">
    <source>
        <dbReference type="EMBL" id="CRL06201.1"/>
    </source>
</evidence>
<reference evidence="1 2" key="1">
    <citation type="submission" date="2015-04" db="EMBL/GenBank/DDBJ databases">
        <authorList>
            <person name="Syromyatnikov M.Y."/>
            <person name="Popov V.N."/>
        </authorList>
    </citation>
    <scope>NUCLEOTIDE SEQUENCE [LARGE SCALE GENOMIC DNA]</scope>
</reference>
<gene>
    <name evidence="1" type="ORF">CLUMA_CG019274</name>
</gene>